<dbReference type="PANTHER" id="PTHR40031">
    <property type="entry name" value="HYPOTHETICAL MEMBRANE SPANNING PROTEIN"/>
    <property type="match status" value="1"/>
</dbReference>
<name>A0A4P7LIG7_9BURK</name>
<dbReference type="RefSeq" id="WP_135705178.1">
    <property type="nucleotide sequence ID" value="NZ_CP038635.1"/>
</dbReference>
<feature type="transmembrane region" description="Helical" evidence="1">
    <location>
        <begin position="97"/>
        <end position="116"/>
    </location>
</feature>
<feature type="transmembrane region" description="Helical" evidence="1">
    <location>
        <begin position="163"/>
        <end position="181"/>
    </location>
</feature>
<sequence>MDTITHALMGAQVALAVPMDEAPGRRLGTRERLLLGAAAGAFPDIDFLGFLVHPLRFLAQWHQGPTHSLLLLPAWGALLAGLFCLVTRRHQAWREALAVSCLGVASHIALDLITVYGTRIFYPGSERRFSLGTTFLVDPLLSGIVVSALGLALCLAPPLRARAALAGMVLLCAYVGAQGVLRQRALELGNESLHAAGIQAQGVDALPQPFSPFNWKLIARAGTDYHVAHVNLAGHPAWLPPWPVLGRLPAMARAYVPPAHMEWTLRPQLLQLPLARSGQALAWQLWVRPDFADFRRFAVYPALSAITAMPATDLPPPEPGETAACVWFTDLRYDLPAVEDIFRYGYCRDSVQAPWRLYRLAYFSQEQRQRLD</sequence>
<dbReference type="InterPro" id="IPR007404">
    <property type="entry name" value="YdjM-like"/>
</dbReference>
<dbReference type="PANTHER" id="PTHR40031:SF1">
    <property type="entry name" value="MEMBRANE-BOUND METAL-DEPENDENT HYDROLASE"/>
    <property type="match status" value="1"/>
</dbReference>
<dbReference type="Proteomes" id="UP000295294">
    <property type="component" value="Chromosome 2"/>
</dbReference>
<organism evidence="2 3">
    <name type="scientific">Cupriavidus oxalaticus</name>
    <dbReference type="NCBI Taxonomy" id="96344"/>
    <lineage>
        <taxon>Bacteria</taxon>
        <taxon>Pseudomonadati</taxon>
        <taxon>Pseudomonadota</taxon>
        <taxon>Betaproteobacteria</taxon>
        <taxon>Burkholderiales</taxon>
        <taxon>Burkholderiaceae</taxon>
        <taxon>Cupriavidus</taxon>
    </lineage>
</organism>
<dbReference type="OrthoDB" id="9781927at2"/>
<gene>
    <name evidence="2" type="ORF">E0W60_18465</name>
</gene>
<dbReference type="InterPro" id="IPR053170">
    <property type="entry name" value="Transcription_regulator"/>
</dbReference>
<evidence type="ECO:0000313" key="3">
    <source>
        <dbReference type="Proteomes" id="UP000295294"/>
    </source>
</evidence>
<dbReference type="Pfam" id="PF04307">
    <property type="entry name" value="YdjM"/>
    <property type="match status" value="1"/>
</dbReference>
<keyword evidence="1" id="KW-1133">Transmembrane helix</keyword>
<dbReference type="GO" id="GO:0016787">
    <property type="term" value="F:hydrolase activity"/>
    <property type="evidence" value="ECO:0007669"/>
    <property type="project" value="UniProtKB-KW"/>
</dbReference>
<evidence type="ECO:0000256" key="1">
    <source>
        <dbReference type="SAM" id="Phobius"/>
    </source>
</evidence>
<feature type="transmembrane region" description="Helical" evidence="1">
    <location>
        <begin position="33"/>
        <end position="55"/>
    </location>
</feature>
<dbReference type="AlphaFoldDB" id="A0A4P7LIG7"/>
<dbReference type="STRING" id="1349762.GCA_001592245_01301"/>
<evidence type="ECO:0000313" key="2">
    <source>
        <dbReference type="EMBL" id="QBY53103.1"/>
    </source>
</evidence>
<keyword evidence="2" id="KW-0378">Hydrolase</keyword>
<reference evidence="2 3" key="1">
    <citation type="submission" date="2019-03" db="EMBL/GenBank/DDBJ databases">
        <title>Efficiently degradation of phenoxyalkanoic acid herbicides by Cupriavidus oxalaticus strain X32.</title>
        <authorList>
            <person name="Sheng X."/>
        </authorList>
    </citation>
    <scope>NUCLEOTIDE SEQUENCE [LARGE SCALE GENOMIC DNA]</scope>
    <source>
        <strain evidence="2 3">X32</strain>
    </source>
</reference>
<feature type="transmembrane region" description="Helical" evidence="1">
    <location>
        <begin position="136"/>
        <end position="156"/>
    </location>
</feature>
<protein>
    <submittedName>
        <fullName evidence="2">Metal-dependent hydrolase</fullName>
    </submittedName>
</protein>
<feature type="transmembrane region" description="Helical" evidence="1">
    <location>
        <begin position="67"/>
        <end position="85"/>
    </location>
</feature>
<keyword evidence="1" id="KW-0812">Transmembrane</keyword>
<proteinExistence type="predicted"/>
<dbReference type="KEGG" id="cox:E0W60_18465"/>
<dbReference type="EMBL" id="CP038635">
    <property type="protein sequence ID" value="QBY53103.1"/>
    <property type="molecule type" value="Genomic_DNA"/>
</dbReference>
<accession>A0A4P7LIG7</accession>
<keyword evidence="1" id="KW-0472">Membrane</keyword>